<dbReference type="EMBL" id="BSXS01008445">
    <property type="protein sequence ID" value="GME92506.1"/>
    <property type="molecule type" value="Genomic_DNA"/>
</dbReference>
<reference evidence="1" key="1">
    <citation type="submission" date="2023-04" db="EMBL/GenBank/DDBJ databases">
        <title>Ambrosiozyma monospora NBRC 10751.</title>
        <authorList>
            <person name="Ichikawa N."/>
            <person name="Sato H."/>
            <person name="Tonouchi N."/>
        </authorList>
    </citation>
    <scope>NUCLEOTIDE SEQUENCE</scope>
    <source>
        <strain evidence="1">NBRC 10751</strain>
    </source>
</reference>
<gene>
    <name evidence="1" type="ORF">Amon02_000908700</name>
</gene>
<comment type="caution">
    <text evidence="1">The sequence shown here is derived from an EMBL/GenBank/DDBJ whole genome shotgun (WGS) entry which is preliminary data.</text>
</comment>
<keyword evidence="2" id="KW-1185">Reference proteome</keyword>
<evidence type="ECO:0000313" key="2">
    <source>
        <dbReference type="Proteomes" id="UP001165064"/>
    </source>
</evidence>
<dbReference type="Proteomes" id="UP001165064">
    <property type="component" value="Unassembled WGS sequence"/>
</dbReference>
<sequence>MKRFAVWLSYGSYGPREGFPNLYDYYTPSESQTTPTTTSSEPSKSSHPEVEKTQMGNILSQLTSQGQAPKPMKKELKDAKPIDLPFTTPSILQTLSPKPTTKIHKLPARDPRAFGKIRVTQYQQDRRMNPYNRIVLLVLVLLTILNFKKDRRVNNTGVVPEYPWEVAAKEEKKRVEQEELEKKLKEEEEKVKLEQEKAEEKKKNARKWYYLWLK</sequence>
<name>A0ACB5TPR4_AMBMO</name>
<accession>A0ACB5TPR4</accession>
<proteinExistence type="predicted"/>
<protein>
    <submittedName>
        <fullName evidence="1">Unnamed protein product</fullName>
    </submittedName>
</protein>
<organism evidence="1 2">
    <name type="scientific">Ambrosiozyma monospora</name>
    <name type="common">Yeast</name>
    <name type="synonym">Endomycopsis monosporus</name>
    <dbReference type="NCBI Taxonomy" id="43982"/>
    <lineage>
        <taxon>Eukaryota</taxon>
        <taxon>Fungi</taxon>
        <taxon>Dikarya</taxon>
        <taxon>Ascomycota</taxon>
        <taxon>Saccharomycotina</taxon>
        <taxon>Pichiomycetes</taxon>
        <taxon>Pichiales</taxon>
        <taxon>Pichiaceae</taxon>
        <taxon>Ambrosiozyma</taxon>
    </lineage>
</organism>
<evidence type="ECO:0000313" key="1">
    <source>
        <dbReference type="EMBL" id="GME92506.1"/>
    </source>
</evidence>